<dbReference type="NCBIfam" id="TIGR01356">
    <property type="entry name" value="aroA"/>
    <property type="match status" value="1"/>
</dbReference>
<dbReference type="PIRSF" id="PIRSF000505">
    <property type="entry name" value="EPSPS"/>
    <property type="match status" value="1"/>
</dbReference>
<dbReference type="InterPro" id="IPR006264">
    <property type="entry name" value="EPSP_synthase"/>
</dbReference>
<sequence>MCSTLQVPFGLHPCPFPCASPPTEPATLTRMDGLPEKFDVIVYPAAELRGELRAQPSKNYTTRYLLAAALAQGETRVVGAATSEDAGAMLRCLRDWGAGVALVGEDVVIRGFGARPSAGVTLNPGNAGAVARFLMGVAALTTGTTFVTDYPDSLGKRPQGDLLEALERLGARIQSQEGRLPATISGPVRGGVVEVSAERSSQYASALMFLAPLLSGGLDLRLTGDIKSHAPLRQTLDTLAAFGVQASAAGDLSRITIPGGQAYRAGRVTVPGDYPGSAAILAAAATRPGVVRLTNLREHDLQGEREALAVLQEMGADLTREGDTVTVRGGQPLHAVTRDGDGFTDAVQALTAAAALASGTTTWENVATLRLKECDRISDTRRELERLGLTVEETADSLTVTGTPALAGGVTADGHGDHRMIMLLTVLGLNAQAPLRITGAHHIRKSYPQFFRHLEALGARFEYPEATRA</sequence>
<keyword evidence="11" id="KW-1185">Reference proteome</keyword>
<comment type="subunit">
    <text evidence="8">Monomer.</text>
</comment>
<dbReference type="InterPro" id="IPR036968">
    <property type="entry name" value="Enolpyruvate_Tfrase_sf"/>
</dbReference>
<dbReference type="InterPro" id="IPR001986">
    <property type="entry name" value="Enolpyruvate_Tfrase_dom"/>
</dbReference>
<accession>A0A7C9M5L7</accession>
<comment type="pathway">
    <text evidence="1 8">Metabolic intermediate biosynthesis; chorismate biosynthesis; chorismate from D-erythrose 4-phosphate and phosphoenolpyruvate: step 6/7.</text>
</comment>
<keyword evidence="3 8" id="KW-0963">Cytoplasm</keyword>
<feature type="binding site" evidence="8">
    <location>
        <position position="419"/>
    </location>
    <ligand>
        <name>phosphoenolpyruvate</name>
        <dbReference type="ChEBI" id="CHEBI:58702"/>
    </ligand>
</feature>
<evidence type="ECO:0000256" key="8">
    <source>
        <dbReference type="HAMAP-Rule" id="MF_00210"/>
    </source>
</evidence>
<feature type="domain" description="Enolpyruvate transferase" evidence="9">
    <location>
        <begin position="44"/>
        <end position="454"/>
    </location>
</feature>
<feature type="binding site" evidence="8">
    <location>
        <position position="202"/>
    </location>
    <ligand>
        <name>phosphoenolpyruvate</name>
        <dbReference type="ChEBI" id="CHEBI:58702"/>
    </ligand>
</feature>
<evidence type="ECO:0000256" key="3">
    <source>
        <dbReference type="ARBA" id="ARBA00022490"/>
    </source>
</evidence>
<feature type="binding site" evidence="8">
    <location>
        <position position="157"/>
    </location>
    <ligand>
        <name>phosphoenolpyruvate</name>
        <dbReference type="ChEBI" id="CHEBI:58702"/>
    </ligand>
</feature>
<proteinExistence type="inferred from homology"/>
<feature type="binding site" evidence="8">
    <location>
        <position position="200"/>
    </location>
    <ligand>
        <name>3-phosphoshikimate</name>
        <dbReference type="ChEBI" id="CHEBI:145989"/>
    </ligand>
</feature>
<feature type="binding site" evidence="8">
    <location>
        <position position="345"/>
    </location>
    <ligand>
        <name>3-phosphoshikimate</name>
        <dbReference type="ChEBI" id="CHEBI:145989"/>
    </ligand>
</feature>
<evidence type="ECO:0000313" key="10">
    <source>
        <dbReference type="EMBL" id="MVN86505.1"/>
    </source>
</evidence>
<dbReference type="HAMAP" id="MF_00210">
    <property type="entry name" value="EPSP_synth"/>
    <property type="match status" value="1"/>
</dbReference>
<dbReference type="EMBL" id="WQLB01000007">
    <property type="protein sequence ID" value="MVN86505.1"/>
    <property type="molecule type" value="Genomic_DNA"/>
</dbReference>
<protein>
    <recommendedName>
        <fullName evidence="8">3-phosphoshikimate 1-carboxyvinyltransferase</fullName>
        <ecNumber evidence="8">2.5.1.19</ecNumber>
    </recommendedName>
    <alternativeName>
        <fullName evidence="8">5-enolpyruvylshikimate-3-phosphate synthase</fullName>
        <shortName evidence="8">EPSP synthase</shortName>
        <shortName evidence="8">EPSPS</shortName>
    </alternativeName>
</protein>
<feature type="binding site" evidence="8">
    <location>
        <position position="202"/>
    </location>
    <ligand>
        <name>3-phosphoshikimate</name>
        <dbReference type="ChEBI" id="CHEBI:145989"/>
    </ligand>
</feature>
<reference evidence="10 11" key="1">
    <citation type="submission" date="2019-12" db="EMBL/GenBank/DDBJ databases">
        <title>Deinococcus sp. HMF7620 Genome sequencing and assembly.</title>
        <authorList>
            <person name="Kang H."/>
            <person name="Kim H."/>
            <person name="Joh K."/>
        </authorList>
    </citation>
    <scope>NUCLEOTIDE SEQUENCE [LARGE SCALE GENOMIC DNA]</scope>
    <source>
        <strain evidence="10 11">HMF7620</strain>
    </source>
</reference>
<dbReference type="GO" id="GO:0008652">
    <property type="term" value="P:amino acid biosynthetic process"/>
    <property type="evidence" value="ECO:0007669"/>
    <property type="project" value="UniProtKB-KW"/>
</dbReference>
<dbReference type="UniPathway" id="UPA00053">
    <property type="reaction ID" value="UER00089"/>
</dbReference>
<dbReference type="Gene3D" id="3.65.10.10">
    <property type="entry name" value="Enolpyruvate transferase domain"/>
    <property type="match status" value="2"/>
</dbReference>
<comment type="similarity">
    <text evidence="2 8">Belongs to the EPSP synthase family.</text>
</comment>
<feature type="binding site" evidence="8">
    <location>
        <position position="372"/>
    </location>
    <ligand>
        <name>3-phosphoshikimate</name>
        <dbReference type="ChEBI" id="CHEBI:145989"/>
    </ligand>
</feature>
<dbReference type="GO" id="GO:0009423">
    <property type="term" value="P:chorismate biosynthetic process"/>
    <property type="evidence" value="ECO:0007669"/>
    <property type="project" value="UniProtKB-UniRule"/>
</dbReference>
<keyword evidence="5 8" id="KW-0808">Transferase</keyword>
<gene>
    <name evidence="8 10" type="primary">aroA</name>
    <name evidence="10" type="ORF">GO986_06970</name>
</gene>
<evidence type="ECO:0000256" key="6">
    <source>
        <dbReference type="ARBA" id="ARBA00023141"/>
    </source>
</evidence>
<feature type="binding site" evidence="8">
    <location>
        <position position="228"/>
    </location>
    <ligand>
        <name>3-phosphoshikimate</name>
        <dbReference type="ChEBI" id="CHEBI:145989"/>
    </ligand>
</feature>
<comment type="catalytic activity">
    <reaction evidence="7">
        <text>3-phosphoshikimate + phosphoenolpyruvate = 5-O-(1-carboxyvinyl)-3-phosphoshikimate + phosphate</text>
        <dbReference type="Rhea" id="RHEA:21256"/>
        <dbReference type="ChEBI" id="CHEBI:43474"/>
        <dbReference type="ChEBI" id="CHEBI:57701"/>
        <dbReference type="ChEBI" id="CHEBI:58702"/>
        <dbReference type="ChEBI" id="CHEBI:145989"/>
        <dbReference type="EC" id="2.5.1.19"/>
    </reaction>
    <physiologicalReaction direction="left-to-right" evidence="7">
        <dbReference type="Rhea" id="RHEA:21257"/>
    </physiologicalReaction>
</comment>
<name>A0A7C9M5L7_9DEIO</name>
<dbReference type="FunFam" id="3.65.10.10:FF:000010">
    <property type="entry name" value="3-phosphoshikimate 1-carboxyvinyltransferase"/>
    <property type="match status" value="1"/>
</dbReference>
<dbReference type="PROSITE" id="PS00885">
    <property type="entry name" value="EPSP_SYNTHASE_2"/>
    <property type="match status" value="1"/>
</dbReference>
<feature type="binding site" evidence="8">
    <location>
        <position position="445"/>
    </location>
    <ligand>
        <name>phosphoenolpyruvate</name>
        <dbReference type="ChEBI" id="CHEBI:58702"/>
    </ligand>
</feature>
<dbReference type="InterPro" id="IPR023193">
    <property type="entry name" value="EPSP_synthase_CS"/>
</dbReference>
<feature type="binding site" evidence="8">
    <location>
        <position position="201"/>
    </location>
    <ligand>
        <name>3-phosphoshikimate</name>
        <dbReference type="ChEBI" id="CHEBI:145989"/>
    </ligand>
</feature>
<dbReference type="Proteomes" id="UP000483286">
    <property type="component" value="Unassembled WGS sequence"/>
</dbReference>
<dbReference type="SUPFAM" id="SSF55205">
    <property type="entry name" value="EPT/RTPC-like"/>
    <property type="match status" value="1"/>
</dbReference>
<dbReference type="GO" id="GO:0005737">
    <property type="term" value="C:cytoplasm"/>
    <property type="evidence" value="ECO:0007669"/>
    <property type="project" value="UniProtKB-SubCell"/>
</dbReference>
<dbReference type="PANTHER" id="PTHR21090:SF5">
    <property type="entry name" value="PENTAFUNCTIONAL AROM POLYPEPTIDE"/>
    <property type="match status" value="1"/>
</dbReference>
<dbReference type="EC" id="2.5.1.19" evidence="8"/>
<comment type="caution">
    <text evidence="8">Lacks conserved residue(s) required for the propagation of feature annotation.</text>
</comment>
<dbReference type="AlphaFoldDB" id="A0A7C9M5L7"/>
<feature type="binding site" evidence="8">
    <location>
        <position position="128"/>
    </location>
    <ligand>
        <name>phosphoenolpyruvate</name>
        <dbReference type="ChEBI" id="CHEBI:58702"/>
    </ligand>
</feature>
<dbReference type="GO" id="GO:0009073">
    <property type="term" value="P:aromatic amino acid family biosynthetic process"/>
    <property type="evidence" value="ECO:0007669"/>
    <property type="project" value="UniProtKB-KW"/>
</dbReference>
<dbReference type="InterPro" id="IPR013792">
    <property type="entry name" value="RNA3'P_cycl/enolpyr_Trfase_a/b"/>
</dbReference>
<evidence type="ECO:0000256" key="4">
    <source>
        <dbReference type="ARBA" id="ARBA00022605"/>
    </source>
</evidence>
<feature type="binding site" evidence="8">
    <location>
        <position position="63"/>
    </location>
    <ligand>
        <name>3-phosphoshikimate</name>
        <dbReference type="ChEBI" id="CHEBI:145989"/>
    </ligand>
</feature>
<evidence type="ECO:0000259" key="9">
    <source>
        <dbReference type="Pfam" id="PF00275"/>
    </source>
</evidence>
<feature type="binding site" evidence="8">
    <location>
        <position position="58"/>
    </location>
    <ligand>
        <name>3-phosphoshikimate</name>
        <dbReference type="ChEBI" id="CHEBI:145989"/>
    </ligand>
</feature>
<feature type="active site" description="Proton acceptor" evidence="8">
    <location>
        <position position="345"/>
    </location>
</feature>
<keyword evidence="6 8" id="KW-0057">Aromatic amino acid biosynthesis</keyword>
<evidence type="ECO:0000256" key="1">
    <source>
        <dbReference type="ARBA" id="ARBA00004811"/>
    </source>
</evidence>
<dbReference type="Pfam" id="PF00275">
    <property type="entry name" value="EPSP_synthase"/>
    <property type="match status" value="1"/>
</dbReference>
<comment type="subcellular location">
    <subcellularLocation>
        <location evidence="8">Cytoplasm</location>
    </subcellularLocation>
</comment>
<dbReference type="GO" id="GO:0003866">
    <property type="term" value="F:3-phosphoshikimate 1-carboxyvinyltransferase activity"/>
    <property type="evidence" value="ECO:0007669"/>
    <property type="project" value="UniProtKB-UniRule"/>
</dbReference>
<feature type="binding site" evidence="8">
    <location>
        <position position="58"/>
    </location>
    <ligand>
        <name>phosphoenolpyruvate</name>
        <dbReference type="ChEBI" id="CHEBI:58702"/>
    </ligand>
</feature>
<comment type="function">
    <text evidence="8">Catalyzes the transfer of the enolpyruvyl moiety of phosphoenolpyruvate (PEP) to the 5-hydroxyl of shikimate-3-phosphate (S3P) to produce enolpyruvyl shikimate-3-phosphate and inorganic phosphate.</text>
</comment>
<feature type="binding site" evidence="8">
    <location>
        <position position="376"/>
    </location>
    <ligand>
        <name>phosphoenolpyruvate</name>
        <dbReference type="ChEBI" id="CHEBI:58702"/>
    </ligand>
</feature>
<evidence type="ECO:0000313" key="11">
    <source>
        <dbReference type="Proteomes" id="UP000483286"/>
    </source>
</evidence>
<organism evidence="10 11">
    <name type="scientific">Deinococcus arboris</name>
    <dbReference type="NCBI Taxonomy" id="2682977"/>
    <lineage>
        <taxon>Bacteria</taxon>
        <taxon>Thermotogati</taxon>
        <taxon>Deinococcota</taxon>
        <taxon>Deinococci</taxon>
        <taxon>Deinococcales</taxon>
        <taxon>Deinococcaceae</taxon>
        <taxon>Deinococcus</taxon>
    </lineage>
</organism>
<evidence type="ECO:0000256" key="5">
    <source>
        <dbReference type="ARBA" id="ARBA00022679"/>
    </source>
</evidence>
<dbReference type="CDD" id="cd01556">
    <property type="entry name" value="EPSP_synthase"/>
    <property type="match status" value="1"/>
</dbReference>
<evidence type="ECO:0000256" key="7">
    <source>
        <dbReference type="ARBA" id="ARBA00044633"/>
    </source>
</evidence>
<comment type="caution">
    <text evidence="10">The sequence shown here is derived from an EMBL/GenBank/DDBJ whole genome shotgun (WGS) entry which is preliminary data.</text>
</comment>
<dbReference type="PROSITE" id="PS00104">
    <property type="entry name" value="EPSP_SYNTHASE_1"/>
    <property type="match status" value="1"/>
</dbReference>
<keyword evidence="4 8" id="KW-0028">Amino-acid biosynthesis</keyword>
<evidence type="ECO:0000256" key="2">
    <source>
        <dbReference type="ARBA" id="ARBA00009948"/>
    </source>
</evidence>
<dbReference type="PANTHER" id="PTHR21090">
    <property type="entry name" value="AROM/DEHYDROQUINATE SYNTHASE"/>
    <property type="match status" value="1"/>
</dbReference>